<organism evidence="1 2">
    <name type="scientific">Pseudodesulfovibrio nedwellii</name>
    <dbReference type="NCBI Taxonomy" id="2973072"/>
    <lineage>
        <taxon>Bacteria</taxon>
        <taxon>Pseudomonadati</taxon>
        <taxon>Thermodesulfobacteriota</taxon>
        <taxon>Desulfovibrionia</taxon>
        <taxon>Desulfovibrionales</taxon>
        <taxon>Desulfovibrionaceae</taxon>
    </lineage>
</organism>
<accession>A0ABN6S3C9</accession>
<name>A0ABN6S3C9_9BACT</name>
<dbReference type="RefSeq" id="WP_281762713.1">
    <property type="nucleotide sequence ID" value="NZ_AP026709.1"/>
</dbReference>
<evidence type="ECO:0000313" key="2">
    <source>
        <dbReference type="Proteomes" id="UP001317742"/>
    </source>
</evidence>
<evidence type="ECO:0000313" key="1">
    <source>
        <dbReference type="EMBL" id="BDQ36833.1"/>
    </source>
</evidence>
<reference evidence="1 2" key="1">
    <citation type="submission" date="2022-08" db="EMBL/GenBank/DDBJ databases">
        <title>Genome Sequence of the sulphate-reducing bacterium, Pseudodesulfovibrio sp. SYK.</title>
        <authorList>
            <person name="Kondo R."/>
            <person name="Kataoka T."/>
        </authorList>
    </citation>
    <scope>NUCLEOTIDE SEQUENCE [LARGE SCALE GENOMIC DNA]</scope>
    <source>
        <strain evidence="1 2">SYK</strain>
    </source>
</reference>
<keyword evidence="2" id="KW-1185">Reference proteome</keyword>
<protein>
    <submittedName>
        <fullName evidence="1">Uncharacterized protein</fullName>
    </submittedName>
</protein>
<proteinExistence type="predicted"/>
<dbReference type="EMBL" id="AP026709">
    <property type="protein sequence ID" value="BDQ36833.1"/>
    <property type="molecule type" value="Genomic_DNA"/>
</dbReference>
<sequence>MLISDYLNQELDVQTKGDSSDRHLLVRELKKLGIHCFWDYKVDKLFIQTIYWGEWAPVDKLLFNCLPSDCRVSDFVLTEWTSAFDLPAGISIDSLHHFSCFPEREGQVRGEWKTKFTYVHPLIAQARLNPTSLTREQWVKLFSEVFTGYKVSLDRDHRIVIDSSKGGHGFRVIDRPDELICIPEMLTVLHRIEFAGIAPMNLDSLLCKDINISKELGFYV</sequence>
<dbReference type="Proteomes" id="UP001317742">
    <property type="component" value="Chromosome"/>
</dbReference>
<gene>
    <name evidence="1" type="ORF">SYK_11930</name>
</gene>